<dbReference type="GO" id="GO:0000976">
    <property type="term" value="F:transcription cis-regulatory region binding"/>
    <property type="evidence" value="ECO:0007669"/>
    <property type="project" value="TreeGrafter"/>
</dbReference>
<evidence type="ECO:0000313" key="6">
    <source>
        <dbReference type="EMBL" id="REF89297.1"/>
    </source>
</evidence>
<protein>
    <submittedName>
        <fullName evidence="6">TetR family transcriptional regulator</fullName>
    </submittedName>
</protein>
<dbReference type="Gene3D" id="1.10.357.10">
    <property type="entry name" value="Tetracycline Repressor, domain 2"/>
    <property type="match status" value="1"/>
</dbReference>
<name>A0A3D9Z2E9_9HYPH</name>
<evidence type="ECO:0000256" key="1">
    <source>
        <dbReference type="ARBA" id="ARBA00023015"/>
    </source>
</evidence>
<dbReference type="PROSITE" id="PS50977">
    <property type="entry name" value="HTH_TETR_2"/>
    <property type="match status" value="1"/>
</dbReference>
<feature type="DNA-binding region" description="H-T-H motif" evidence="4">
    <location>
        <begin position="34"/>
        <end position="53"/>
    </location>
</feature>
<gene>
    <name evidence="6" type="ORF">DES32_0516</name>
</gene>
<comment type="caution">
    <text evidence="6">The sequence shown here is derived from an EMBL/GenBank/DDBJ whole genome shotgun (WGS) entry which is preliminary data.</text>
</comment>
<dbReference type="InterPro" id="IPR050109">
    <property type="entry name" value="HTH-type_TetR-like_transc_reg"/>
</dbReference>
<evidence type="ECO:0000259" key="5">
    <source>
        <dbReference type="PROSITE" id="PS50977"/>
    </source>
</evidence>
<dbReference type="AlphaFoldDB" id="A0A3D9Z2E9"/>
<dbReference type="Pfam" id="PF00440">
    <property type="entry name" value="TetR_N"/>
    <property type="match status" value="1"/>
</dbReference>
<keyword evidence="2 4" id="KW-0238">DNA-binding</keyword>
<dbReference type="PRINTS" id="PR00455">
    <property type="entry name" value="HTHTETR"/>
</dbReference>
<dbReference type="Pfam" id="PF17935">
    <property type="entry name" value="TetR_C_27"/>
    <property type="match status" value="1"/>
</dbReference>
<proteinExistence type="predicted"/>
<dbReference type="InterPro" id="IPR009057">
    <property type="entry name" value="Homeodomain-like_sf"/>
</dbReference>
<dbReference type="Proteomes" id="UP000256900">
    <property type="component" value="Unassembled WGS sequence"/>
</dbReference>
<keyword evidence="3" id="KW-0804">Transcription</keyword>
<dbReference type="EMBL" id="QUMO01000001">
    <property type="protein sequence ID" value="REF89297.1"/>
    <property type="molecule type" value="Genomic_DNA"/>
</dbReference>
<keyword evidence="1" id="KW-0805">Transcription regulation</keyword>
<reference evidence="6 7" key="1">
    <citation type="submission" date="2018-08" db="EMBL/GenBank/DDBJ databases">
        <title>Genomic Encyclopedia of Type Strains, Phase IV (KMG-IV): sequencing the most valuable type-strain genomes for metagenomic binning, comparative biology and taxonomic classification.</title>
        <authorList>
            <person name="Goeker M."/>
        </authorList>
    </citation>
    <scope>NUCLEOTIDE SEQUENCE [LARGE SCALE GENOMIC DNA]</scope>
    <source>
        <strain evidence="6 7">BW863</strain>
    </source>
</reference>
<evidence type="ECO:0000256" key="3">
    <source>
        <dbReference type="ARBA" id="ARBA00023163"/>
    </source>
</evidence>
<keyword evidence="7" id="KW-1185">Reference proteome</keyword>
<dbReference type="SUPFAM" id="SSF46689">
    <property type="entry name" value="Homeodomain-like"/>
    <property type="match status" value="1"/>
</dbReference>
<accession>A0A3D9Z2E9</accession>
<dbReference type="InterPro" id="IPR001647">
    <property type="entry name" value="HTH_TetR"/>
</dbReference>
<evidence type="ECO:0000256" key="2">
    <source>
        <dbReference type="ARBA" id="ARBA00023125"/>
    </source>
</evidence>
<sequence length="205" mass="22652">MALRSASPPKPSTDLRLLDLATEHVRRYGAARLTVTEIAEAAGMSHANVYRYFRSKTALLEAVTATWLAPLEAGLRIIADAPDPAHDKLERLLFTIHRAYRDKLATDPKIFDLFCAATAQNAEIARRHQQRIARAIQRILDEGHGSGTYHINDQGGAVTFVIDAMYRFLSPGTLRADIDSPRAEIENRAVRLLNLVSQALARGGL</sequence>
<dbReference type="PANTHER" id="PTHR30055:SF151">
    <property type="entry name" value="TRANSCRIPTIONAL REGULATORY PROTEIN"/>
    <property type="match status" value="1"/>
</dbReference>
<feature type="domain" description="HTH tetR-type" evidence="5">
    <location>
        <begin position="11"/>
        <end position="71"/>
    </location>
</feature>
<organism evidence="6 7">
    <name type="scientific">Methylovirgula ligni</name>
    <dbReference type="NCBI Taxonomy" id="569860"/>
    <lineage>
        <taxon>Bacteria</taxon>
        <taxon>Pseudomonadati</taxon>
        <taxon>Pseudomonadota</taxon>
        <taxon>Alphaproteobacteria</taxon>
        <taxon>Hyphomicrobiales</taxon>
        <taxon>Beijerinckiaceae</taxon>
        <taxon>Methylovirgula</taxon>
    </lineage>
</organism>
<dbReference type="GO" id="GO:0003700">
    <property type="term" value="F:DNA-binding transcription factor activity"/>
    <property type="evidence" value="ECO:0007669"/>
    <property type="project" value="TreeGrafter"/>
</dbReference>
<dbReference type="RefSeq" id="WP_245411125.1">
    <property type="nucleotide sequence ID" value="NZ_CP025086.1"/>
</dbReference>
<evidence type="ECO:0000256" key="4">
    <source>
        <dbReference type="PROSITE-ProRule" id="PRU00335"/>
    </source>
</evidence>
<evidence type="ECO:0000313" key="7">
    <source>
        <dbReference type="Proteomes" id="UP000256900"/>
    </source>
</evidence>
<dbReference type="InterPro" id="IPR041478">
    <property type="entry name" value="TetR_C_27"/>
</dbReference>
<dbReference type="PANTHER" id="PTHR30055">
    <property type="entry name" value="HTH-TYPE TRANSCRIPTIONAL REGULATOR RUTR"/>
    <property type="match status" value="1"/>
</dbReference>